<organism evidence="1 2">
    <name type="scientific">Caballeronia sordidicola</name>
    <name type="common">Burkholderia sordidicola</name>
    <dbReference type="NCBI Taxonomy" id="196367"/>
    <lineage>
        <taxon>Bacteria</taxon>
        <taxon>Pseudomonadati</taxon>
        <taxon>Pseudomonadota</taxon>
        <taxon>Betaproteobacteria</taxon>
        <taxon>Burkholderiales</taxon>
        <taxon>Burkholderiaceae</taxon>
        <taxon>Caballeronia</taxon>
    </lineage>
</organism>
<protein>
    <submittedName>
        <fullName evidence="1">Uncharacterized protein</fullName>
    </submittedName>
</protein>
<proteinExistence type="predicted"/>
<evidence type="ECO:0000313" key="1">
    <source>
        <dbReference type="EMBL" id="OXC75957.1"/>
    </source>
</evidence>
<sequence>MSGSSFIAHPGATLAGALVSVSETPTTIVSSPRALAGAKPSLAESY</sequence>
<dbReference type="AlphaFoldDB" id="A0A226WYV3"/>
<dbReference type="Proteomes" id="UP000214720">
    <property type="component" value="Unassembled WGS sequence"/>
</dbReference>
<dbReference type="EMBL" id="MTHB01000159">
    <property type="protein sequence ID" value="OXC75957.1"/>
    <property type="molecule type" value="Genomic_DNA"/>
</dbReference>
<evidence type="ECO:0000313" key="2">
    <source>
        <dbReference type="Proteomes" id="UP000214720"/>
    </source>
</evidence>
<name>A0A226WYV3_CABSO</name>
<reference evidence="2" key="1">
    <citation type="submission" date="2017-01" db="EMBL/GenBank/DDBJ databases">
        <title>Genome Analysis of Deinococcus marmoris KOPRI26562.</title>
        <authorList>
            <person name="Kim J.H."/>
            <person name="Oh H.-M."/>
        </authorList>
    </citation>
    <scope>NUCLEOTIDE SEQUENCE [LARGE SCALE GENOMIC DNA]</scope>
    <source>
        <strain evidence="2">PAMC 26633</strain>
    </source>
</reference>
<comment type="caution">
    <text evidence="1">The sequence shown here is derived from an EMBL/GenBank/DDBJ whole genome shotgun (WGS) entry which is preliminary data.</text>
</comment>
<accession>A0A226WYV3</accession>
<gene>
    <name evidence="1" type="ORF">BSU04_24885</name>
</gene>